<gene>
    <name evidence="2" type="ORF">SAMN05216267_101740</name>
</gene>
<dbReference type="AlphaFoldDB" id="A0A1H8LWT1"/>
<dbReference type="Proteomes" id="UP000181951">
    <property type="component" value="Unassembled WGS sequence"/>
</dbReference>
<accession>A0A1H8LWT1</accession>
<evidence type="ECO:0000313" key="2">
    <source>
        <dbReference type="EMBL" id="SEO09346.1"/>
    </source>
</evidence>
<sequence>MKAWLAKKGGRLLTMVSERRRLASYTDPDAHRRMAPDRDALLPPNHTRTTLPGMGPFGN</sequence>
<protein>
    <submittedName>
        <fullName evidence="2">Uncharacterized protein</fullName>
    </submittedName>
</protein>
<organism evidence="2 3">
    <name type="scientific">Actinacidiphila rubida</name>
    <dbReference type="NCBI Taxonomy" id="310780"/>
    <lineage>
        <taxon>Bacteria</taxon>
        <taxon>Bacillati</taxon>
        <taxon>Actinomycetota</taxon>
        <taxon>Actinomycetes</taxon>
        <taxon>Kitasatosporales</taxon>
        <taxon>Streptomycetaceae</taxon>
        <taxon>Actinacidiphila</taxon>
    </lineage>
</organism>
<evidence type="ECO:0000313" key="3">
    <source>
        <dbReference type="Proteomes" id="UP000181951"/>
    </source>
</evidence>
<reference evidence="2 3" key="1">
    <citation type="submission" date="2016-10" db="EMBL/GenBank/DDBJ databases">
        <authorList>
            <person name="de Groot N.N."/>
        </authorList>
    </citation>
    <scope>NUCLEOTIDE SEQUENCE [LARGE SCALE GENOMIC DNA]</scope>
    <source>
        <strain evidence="2 3">CGMCC 4.2026</strain>
    </source>
</reference>
<evidence type="ECO:0000256" key="1">
    <source>
        <dbReference type="SAM" id="MobiDB-lite"/>
    </source>
</evidence>
<feature type="region of interest" description="Disordered" evidence="1">
    <location>
        <begin position="24"/>
        <end position="59"/>
    </location>
</feature>
<name>A0A1H8LWT1_9ACTN</name>
<keyword evidence="3" id="KW-1185">Reference proteome</keyword>
<proteinExistence type="predicted"/>
<dbReference type="OrthoDB" id="4307708at2"/>
<feature type="compositionally biased region" description="Basic and acidic residues" evidence="1">
    <location>
        <begin position="28"/>
        <end position="40"/>
    </location>
</feature>
<dbReference type="RefSeq" id="WP_069467209.1">
    <property type="nucleotide sequence ID" value="NZ_FODD01000017.1"/>
</dbReference>
<dbReference type="EMBL" id="FODD01000017">
    <property type="protein sequence ID" value="SEO09346.1"/>
    <property type="molecule type" value="Genomic_DNA"/>
</dbReference>